<evidence type="ECO:0000313" key="5">
    <source>
        <dbReference type="Proteomes" id="UP000319516"/>
    </source>
</evidence>
<dbReference type="AlphaFoldDB" id="A0A542YR90"/>
<reference evidence="4 5" key="1">
    <citation type="submission" date="2019-06" db="EMBL/GenBank/DDBJ databases">
        <title>Sequencing the genomes of 1000 actinobacteria strains.</title>
        <authorList>
            <person name="Klenk H.-P."/>
        </authorList>
    </citation>
    <scope>NUCLEOTIDE SEQUENCE [LARGE SCALE GENOMIC DNA]</scope>
    <source>
        <strain evidence="4 5">DSM 12335</strain>
    </source>
</reference>
<keyword evidence="2" id="KW-0812">Transmembrane</keyword>
<dbReference type="EMBL" id="VFOP01000001">
    <property type="protein sequence ID" value="TQL50602.1"/>
    <property type="molecule type" value="Genomic_DNA"/>
</dbReference>
<feature type="compositionally biased region" description="Acidic residues" evidence="1">
    <location>
        <begin position="235"/>
        <end position="246"/>
    </location>
</feature>
<dbReference type="InterPro" id="IPR047703">
    <property type="entry name" value="SCO2322-like"/>
</dbReference>
<accession>A0A542YR90</accession>
<evidence type="ECO:0008006" key="6">
    <source>
        <dbReference type="Google" id="ProtNLM"/>
    </source>
</evidence>
<evidence type="ECO:0000256" key="1">
    <source>
        <dbReference type="SAM" id="MobiDB-lite"/>
    </source>
</evidence>
<organism evidence="4 5">
    <name type="scientific">Ornithinicoccus hortensis</name>
    <dbReference type="NCBI Taxonomy" id="82346"/>
    <lineage>
        <taxon>Bacteria</taxon>
        <taxon>Bacillati</taxon>
        <taxon>Actinomycetota</taxon>
        <taxon>Actinomycetes</taxon>
        <taxon>Micrococcales</taxon>
        <taxon>Intrasporangiaceae</taxon>
        <taxon>Ornithinicoccus</taxon>
    </lineage>
</organism>
<keyword evidence="5" id="KW-1185">Reference proteome</keyword>
<feature type="compositionally biased region" description="Acidic residues" evidence="1">
    <location>
        <begin position="253"/>
        <end position="266"/>
    </location>
</feature>
<feature type="compositionally biased region" description="Acidic residues" evidence="1">
    <location>
        <begin position="211"/>
        <end position="228"/>
    </location>
</feature>
<dbReference type="NCBIfam" id="NF040672">
    <property type="entry name" value="SCO2322_fam"/>
    <property type="match status" value="1"/>
</dbReference>
<dbReference type="Proteomes" id="UP000319516">
    <property type="component" value="Unassembled WGS sequence"/>
</dbReference>
<evidence type="ECO:0000313" key="4">
    <source>
        <dbReference type="EMBL" id="TQL50602.1"/>
    </source>
</evidence>
<feature type="signal peptide" evidence="3">
    <location>
        <begin position="1"/>
        <end position="35"/>
    </location>
</feature>
<keyword evidence="3" id="KW-0732">Signal</keyword>
<evidence type="ECO:0000256" key="2">
    <source>
        <dbReference type="SAM" id="Phobius"/>
    </source>
</evidence>
<feature type="chain" id="PRO_5021958274" description="MYXO-CTERM domain-containing protein" evidence="3">
    <location>
        <begin position="36"/>
        <end position="331"/>
    </location>
</feature>
<keyword evidence="2" id="KW-1133">Transmembrane helix</keyword>
<dbReference type="RefSeq" id="WP_141784719.1">
    <property type="nucleotide sequence ID" value="NZ_BAAAIK010000002.1"/>
</dbReference>
<gene>
    <name evidence="4" type="ORF">FB467_1715</name>
</gene>
<proteinExistence type="predicted"/>
<evidence type="ECO:0000256" key="3">
    <source>
        <dbReference type="SAM" id="SignalP"/>
    </source>
</evidence>
<name>A0A542YR90_9MICO</name>
<protein>
    <recommendedName>
        <fullName evidence="6">MYXO-CTERM domain-containing protein</fullName>
    </recommendedName>
</protein>
<sequence length="331" mass="33725">MPKPSPRPRRRTVGLVVAALVGLLTMVLAPVAAHAAGYQFWGYYQLTEGEWGFATEGAGTTVPEDGAVEGWRFAVAADDDTRFPRATPSFDDVCGAAPEAGEGEKRVAVVVDFGRDVDAPEGETPREPTAACVTAPEASTGQQLVTLLVEDVRTDPSSGLICGLGGFPSAGCGDPVEEPTEDQLAPDEPIEIAVGAPVGGGTGATDAPETTGDEDATEGGDDADEDTPAETTDATTDDTDEAEEGATEPSDTAGDEAGSEDADTESGDVAGDPGDEGDGPTQDVAEDGNGGMPIWAWLLVGLVVIGALLGAVVGATRRRDQEREAGVDPDI</sequence>
<dbReference type="OrthoDB" id="3530682at2"/>
<comment type="caution">
    <text evidence="4">The sequence shown here is derived from an EMBL/GenBank/DDBJ whole genome shotgun (WGS) entry which is preliminary data.</text>
</comment>
<feature type="transmembrane region" description="Helical" evidence="2">
    <location>
        <begin position="294"/>
        <end position="315"/>
    </location>
</feature>
<feature type="region of interest" description="Disordered" evidence="1">
    <location>
        <begin position="193"/>
        <end position="291"/>
    </location>
</feature>
<keyword evidence="2" id="KW-0472">Membrane</keyword>